<dbReference type="PANTHER" id="PTHR33525">
    <property type="match status" value="1"/>
</dbReference>
<evidence type="ECO:0000313" key="2">
    <source>
        <dbReference type="EMBL" id="BDG07989.1"/>
    </source>
</evidence>
<dbReference type="GO" id="GO:0016301">
    <property type="term" value="F:kinase activity"/>
    <property type="evidence" value="ECO:0007669"/>
    <property type="project" value="UniProtKB-KW"/>
</dbReference>
<dbReference type="PANTHER" id="PTHR33525:SF3">
    <property type="entry name" value="RIBONUCLEASE Y"/>
    <property type="match status" value="1"/>
</dbReference>
<keyword evidence="3" id="KW-1185">Reference proteome</keyword>
<dbReference type="SUPFAM" id="SSF109604">
    <property type="entry name" value="HD-domain/PDEase-like"/>
    <property type="match status" value="1"/>
</dbReference>
<gene>
    <name evidence="2" type="ORF">AMPC_11020</name>
</gene>
<dbReference type="SMART" id="SM00471">
    <property type="entry name" value="HDc"/>
    <property type="match status" value="1"/>
</dbReference>
<dbReference type="PROSITE" id="PS51833">
    <property type="entry name" value="HDOD"/>
    <property type="match status" value="1"/>
</dbReference>
<reference evidence="3" key="1">
    <citation type="journal article" date="2022" name="Int. J. Syst. Evol. Microbiol.">
        <title>Anaeromyxobacter oryzae sp. nov., Anaeromyxobacter diazotrophicus sp. nov. and Anaeromyxobacter paludicola sp. nov., isolated from paddy soils.</title>
        <authorList>
            <person name="Itoh H."/>
            <person name="Xu Z."/>
            <person name="Mise K."/>
            <person name="Masuda Y."/>
            <person name="Ushijima N."/>
            <person name="Hayakawa C."/>
            <person name="Shiratori Y."/>
            <person name="Senoo K."/>
        </authorList>
    </citation>
    <scope>NUCLEOTIDE SEQUENCE [LARGE SCALE GENOMIC DNA]</scope>
    <source>
        <strain evidence="3">Red630</strain>
    </source>
</reference>
<dbReference type="InterPro" id="IPR003607">
    <property type="entry name" value="HD/PDEase_dom"/>
</dbReference>
<organism evidence="2 3">
    <name type="scientific">Anaeromyxobacter paludicola</name>
    <dbReference type="NCBI Taxonomy" id="2918171"/>
    <lineage>
        <taxon>Bacteria</taxon>
        <taxon>Pseudomonadati</taxon>
        <taxon>Myxococcota</taxon>
        <taxon>Myxococcia</taxon>
        <taxon>Myxococcales</taxon>
        <taxon>Cystobacterineae</taxon>
        <taxon>Anaeromyxobacteraceae</taxon>
        <taxon>Anaeromyxobacter</taxon>
    </lineage>
</organism>
<dbReference type="CDD" id="cd00077">
    <property type="entry name" value="HDc"/>
    <property type="match status" value="1"/>
</dbReference>
<dbReference type="InterPro" id="IPR013976">
    <property type="entry name" value="HDOD"/>
</dbReference>
<feature type="domain" description="HDOD" evidence="1">
    <location>
        <begin position="25"/>
        <end position="216"/>
    </location>
</feature>
<keyword evidence="2" id="KW-0418">Kinase</keyword>
<protein>
    <submittedName>
        <fullName evidence="2">Histidine kinase</fullName>
    </submittedName>
</protein>
<dbReference type="RefSeq" id="WP_248345064.1">
    <property type="nucleotide sequence ID" value="NZ_AP025592.1"/>
</dbReference>
<dbReference type="EMBL" id="AP025592">
    <property type="protein sequence ID" value="BDG07989.1"/>
    <property type="molecule type" value="Genomic_DNA"/>
</dbReference>
<dbReference type="InterPro" id="IPR006675">
    <property type="entry name" value="HDIG_dom"/>
</dbReference>
<dbReference type="InterPro" id="IPR052340">
    <property type="entry name" value="RNase_Y/CdgJ"/>
</dbReference>
<dbReference type="Pfam" id="PF08668">
    <property type="entry name" value="HDOD"/>
    <property type="match status" value="1"/>
</dbReference>
<dbReference type="Gene3D" id="1.10.3210.10">
    <property type="entry name" value="Hypothetical protein af1432"/>
    <property type="match status" value="1"/>
</dbReference>
<name>A0ABN6N491_9BACT</name>
<sequence length="284" mass="30816">MSAEKLAAQLEQIVRKRIQEDSLVLPTLPSVVKRINEILQEPEVNLRRAAEVIEQDPVLAARALRAGGTGPGKKATVPEALGRMGPRAVRALLADAAGLKMFVSRDAKIAGAARKLWEHSVAVGNMARDVSALSGYPDSPGAYVAGLLHDLGKYVVMAVLLELERQMTELYNQPWIEFEEWIDVVGRTHRAVGMALAERWQLPDAIAKCIRDSSEYDNSDRSALVNAVCFGNALAKKATLYSGPVDADDVDALVMIGRSLIGVSDDVLKSLTMGLRERVSGLFD</sequence>
<proteinExistence type="predicted"/>
<keyword evidence="2" id="KW-0808">Transferase</keyword>
<evidence type="ECO:0000313" key="3">
    <source>
        <dbReference type="Proteomes" id="UP001162734"/>
    </source>
</evidence>
<dbReference type="NCBIfam" id="TIGR00277">
    <property type="entry name" value="HDIG"/>
    <property type="match status" value="1"/>
</dbReference>
<dbReference type="Proteomes" id="UP001162734">
    <property type="component" value="Chromosome"/>
</dbReference>
<accession>A0ABN6N491</accession>
<evidence type="ECO:0000259" key="1">
    <source>
        <dbReference type="PROSITE" id="PS51833"/>
    </source>
</evidence>